<organism evidence="1 2">
    <name type="scientific">Brachionus plicatilis</name>
    <name type="common">Marine rotifer</name>
    <name type="synonym">Brachionus muelleri</name>
    <dbReference type="NCBI Taxonomy" id="10195"/>
    <lineage>
        <taxon>Eukaryota</taxon>
        <taxon>Metazoa</taxon>
        <taxon>Spiralia</taxon>
        <taxon>Gnathifera</taxon>
        <taxon>Rotifera</taxon>
        <taxon>Eurotatoria</taxon>
        <taxon>Monogononta</taxon>
        <taxon>Pseudotrocha</taxon>
        <taxon>Ploima</taxon>
        <taxon>Brachionidae</taxon>
        <taxon>Brachionus</taxon>
    </lineage>
</organism>
<dbReference type="EMBL" id="REGN01008107">
    <property type="protein sequence ID" value="RNA04448.1"/>
    <property type="molecule type" value="Genomic_DNA"/>
</dbReference>
<name>A0A3M7Q0J4_BRAPC</name>
<proteinExistence type="predicted"/>
<evidence type="ECO:0000313" key="1">
    <source>
        <dbReference type="EMBL" id="RNA04448.1"/>
    </source>
</evidence>
<protein>
    <submittedName>
        <fullName evidence="1">Uncharacterized protein</fullName>
    </submittedName>
</protein>
<keyword evidence="2" id="KW-1185">Reference proteome</keyword>
<dbReference type="AlphaFoldDB" id="A0A3M7Q0J4"/>
<gene>
    <name evidence="1" type="ORF">BpHYR1_036491</name>
</gene>
<sequence>MLYDDEISNLYFLSYDDLKFIKLKQKFLSNINKKFKIGLNIEDLISQNVILFTFQNLPYRISSKTAKGQNWPKLRTKKIFLLSLIYILSHQDNIGLEIRNQANFCVHTYEFVQGLN</sequence>
<reference evidence="1 2" key="1">
    <citation type="journal article" date="2018" name="Sci. Rep.">
        <title>Genomic signatures of local adaptation to the degree of environmental predictability in rotifers.</title>
        <authorList>
            <person name="Franch-Gras L."/>
            <person name="Hahn C."/>
            <person name="Garcia-Roger E.M."/>
            <person name="Carmona M.J."/>
            <person name="Serra M."/>
            <person name="Gomez A."/>
        </authorList>
    </citation>
    <scope>NUCLEOTIDE SEQUENCE [LARGE SCALE GENOMIC DNA]</scope>
    <source>
        <strain evidence="1">HYR1</strain>
    </source>
</reference>
<comment type="caution">
    <text evidence="1">The sequence shown here is derived from an EMBL/GenBank/DDBJ whole genome shotgun (WGS) entry which is preliminary data.</text>
</comment>
<evidence type="ECO:0000313" key="2">
    <source>
        <dbReference type="Proteomes" id="UP000276133"/>
    </source>
</evidence>
<accession>A0A3M7Q0J4</accession>
<dbReference type="Proteomes" id="UP000276133">
    <property type="component" value="Unassembled WGS sequence"/>
</dbReference>